<accession>A0A3B3UP27</accession>
<evidence type="ECO:0000313" key="2">
    <source>
        <dbReference type="Ensembl" id="ENSPLAP00000014583.1"/>
    </source>
</evidence>
<dbReference type="Proteomes" id="UP000261500">
    <property type="component" value="Unplaced"/>
</dbReference>
<dbReference type="Ensembl" id="ENSPLAT00000022955.1">
    <property type="protein sequence ID" value="ENSPLAP00000014583.1"/>
    <property type="gene ID" value="ENSPLAG00000018308.1"/>
</dbReference>
<name>A0A3B3UP27_9TELE</name>
<evidence type="ECO:0000256" key="1">
    <source>
        <dbReference type="SAM" id="MobiDB-lite"/>
    </source>
</evidence>
<organism evidence="2 3">
    <name type="scientific">Poecilia latipinna</name>
    <name type="common">sailfin molly</name>
    <dbReference type="NCBI Taxonomy" id="48699"/>
    <lineage>
        <taxon>Eukaryota</taxon>
        <taxon>Metazoa</taxon>
        <taxon>Chordata</taxon>
        <taxon>Craniata</taxon>
        <taxon>Vertebrata</taxon>
        <taxon>Euteleostomi</taxon>
        <taxon>Actinopterygii</taxon>
        <taxon>Neopterygii</taxon>
        <taxon>Teleostei</taxon>
        <taxon>Neoteleostei</taxon>
        <taxon>Acanthomorphata</taxon>
        <taxon>Ovalentaria</taxon>
        <taxon>Atherinomorphae</taxon>
        <taxon>Cyprinodontiformes</taxon>
        <taxon>Poeciliidae</taxon>
        <taxon>Poeciliinae</taxon>
        <taxon>Poecilia</taxon>
    </lineage>
</organism>
<reference evidence="2" key="2">
    <citation type="submission" date="2025-09" db="UniProtKB">
        <authorList>
            <consortium name="Ensembl"/>
        </authorList>
    </citation>
    <scope>IDENTIFICATION</scope>
</reference>
<protein>
    <submittedName>
        <fullName evidence="2">Uncharacterized protein</fullName>
    </submittedName>
</protein>
<reference evidence="2" key="1">
    <citation type="submission" date="2025-08" db="UniProtKB">
        <authorList>
            <consortium name="Ensembl"/>
        </authorList>
    </citation>
    <scope>IDENTIFICATION</scope>
</reference>
<keyword evidence="3" id="KW-1185">Reference proteome</keyword>
<sequence length="94" mass="10319">MKFFQHRLHFDCHPVSLCILQVLCENTTKSPGLNSESPGLNSESPGLNSESPGLNSESPGLNSESPGFTLEVKRVVLLRVQPHLSFSARMSLVR</sequence>
<proteinExistence type="predicted"/>
<dbReference type="AlphaFoldDB" id="A0A3B3UP27"/>
<feature type="region of interest" description="Disordered" evidence="1">
    <location>
        <begin position="30"/>
        <end position="65"/>
    </location>
</feature>
<evidence type="ECO:0000313" key="3">
    <source>
        <dbReference type="Proteomes" id="UP000261500"/>
    </source>
</evidence>